<dbReference type="OrthoDB" id="70282at2157"/>
<dbReference type="Proteomes" id="UP000681041">
    <property type="component" value="Chromosome"/>
</dbReference>
<accession>A0A8T8K396</accession>
<dbReference type="RefSeq" id="WP_211533357.1">
    <property type="nucleotide sequence ID" value="NZ_CP058560.1"/>
</dbReference>
<reference evidence="1" key="1">
    <citation type="submission" date="2020-07" db="EMBL/GenBank/DDBJ databases">
        <title>Methanobacterium. sp. MethCan genome.</title>
        <authorList>
            <person name="Postec A."/>
            <person name="Quemeneur M."/>
        </authorList>
    </citation>
    <scope>NUCLEOTIDE SEQUENCE</scope>
    <source>
        <strain evidence="1">MethCAN</strain>
    </source>
</reference>
<proteinExistence type="predicted"/>
<evidence type="ECO:0000313" key="1">
    <source>
        <dbReference type="EMBL" id="QUH22412.1"/>
    </source>
</evidence>
<gene>
    <name evidence="1" type="ORF">HYG87_00840</name>
</gene>
<protein>
    <submittedName>
        <fullName evidence="1">Uncharacterized protein</fullName>
    </submittedName>
</protein>
<sequence length="106" mass="12257">MSEWIEVKKDEDEAREKPTIWDPQAAGEFITGIYIELEEGVGQYKSKMYTLKNEKGEVKIWGSTVLDGLMEKVPLGVEVRITFEGKQPSKQGKNPWKDYKVEYRSI</sequence>
<evidence type="ECO:0000313" key="2">
    <source>
        <dbReference type="Proteomes" id="UP000681041"/>
    </source>
</evidence>
<dbReference type="AlphaFoldDB" id="A0A8T8K396"/>
<name>A0A8T8K396_9EURY</name>
<dbReference type="EMBL" id="CP058560">
    <property type="protein sequence ID" value="QUH22412.1"/>
    <property type="molecule type" value="Genomic_DNA"/>
</dbReference>
<organism evidence="1 2">
    <name type="scientific">Methanobacterium alkalithermotolerans</name>
    <dbReference type="NCBI Taxonomy" id="2731220"/>
    <lineage>
        <taxon>Archaea</taxon>
        <taxon>Methanobacteriati</taxon>
        <taxon>Methanobacteriota</taxon>
        <taxon>Methanomada group</taxon>
        <taxon>Methanobacteria</taxon>
        <taxon>Methanobacteriales</taxon>
        <taxon>Methanobacteriaceae</taxon>
        <taxon>Methanobacterium</taxon>
    </lineage>
</organism>
<dbReference type="KEGG" id="meme:HYG87_00840"/>
<dbReference type="GeneID" id="64819266"/>
<keyword evidence="2" id="KW-1185">Reference proteome</keyword>